<name>A0A6C0JWA2_9ZZZZ</name>
<organism evidence="1">
    <name type="scientific">viral metagenome</name>
    <dbReference type="NCBI Taxonomy" id="1070528"/>
    <lineage>
        <taxon>unclassified sequences</taxon>
        <taxon>metagenomes</taxon>
        <taxon>organismal metagenomes</taxon>
    </lineage>
</organism>
<dbReference type="AlphaFoldDB" id="A0A6C0JWA2"/>
<dbReference type="EMBL" id="MN740698">
    <property type="protein sequence ID" value="QHU08667.1"/>
    <property type="molecule type" value="Genomic_DNA"/>
</dbReference>
<proteinExistence type="predicted"/>
<protein>
    <submittedName>
        <fullName evidence="1">Uncharacterized protein</fullName>
    </submittedName>
</protein>
<evidence type="ECO:0000313" key="1">
    <source>
        <dbReference type="EMBL" id="QHU08667.1"/>
    </source>
</evidence>
<accession>A0A6C0JWA2</accession>
<sequence>MSSKRIKPQPTPNYFTFRVPKNLENTRPYLLFNNKKYNPLSLSRVNNLVSVFFESLENVGALPTYPTAVRWLKDSELSRVTQATTSTQVVVSHLVAGRLPNLKRLYLCGVKASQLDLYCESVVLEEGADRELLDGVKWDKLYVTLTDWTNGYESLHPTHVIFKCCTVFDPSSIQVERLRTAYFWNCSTSVLRDVARVESLRSVKVFGDIDAIQSVAFTYVESLALMNKGGEVVDLTTLPSLVVLKIMYIPDRPMELVNPPETLKRIESHSSYPFTSIPDSVVDLTIHSLFTAEVPEVEGSNVTKLEIHRCNISHGHPTSETMRLVLL</sequence>
<reference evidence="1" key="1">
    <citation type="journal article" date="2020" name="Nature">
        <title>Giant virus diversity and host interactions through global metagenomics.</title>
        <authorList>
            <person name="Schulz F."/>
            <person name="Roux S."/>
            <person name="Paez-Espino D."/>
            <person name="Jungbluth S."/>
            <person name="Walsh D.A."/>
            <person name="Denef V.J."/>
            <person name="McMahon K.D."/>
            <person name="Konstantinidis K.T."/>
            <person name="Eloe-Fadrosh E.A."/>
            <person name="Kyrpides N.C."/>
            <person name="Woyke T."/>
        </authorList>
    </citation>
    <scope>NUCLEOTIDE SEQUENCE</scope>
    <source>
        <strain evidence="1">GVMAG-S-1063924-116</strain>
    </source>
</reference>